<evidence type="ECO:0000313" key="3">
    <source>
        <dbReference type="Proteomes" id="UP000706926"/>
    </source>
</evidence>
<proteinExistence type="predicted"/>
<dbReference type="EMBL" id="JAGGKI010000002">
    <property type="protein sequence ID" value="MBP1892020.1"/>
    <property type="molecule type" value="Genomic_DNA"/>
</dbReference>
<dbReference type="GeneID" id="95403130"/>
<feature type="compositionally biased region" description="Basic and acidic residues" evidence="1">
    <location>
        <begin position="26"/>
        <end position="35"/>
    </location>
</feature>
<gene>
    <name evidence="2" type="ORF">J2Z18_001092</name>
</gene>
<feature type="region of interest" description="Disordered" evidence="1">
    <location>
        <begin position="1"/>
        <end position="45"/>
    </location>
</feature>
<comment type="caution">
    <text evidence="2">The sequence shown here is derived from an EMBL/GenBank/DDBJ whole genome shotgun (WGS) entry which is preliminary data.</text>
</comment>
<keyword evidence="3" id="KW-1185">Reference proteome</keyword>
<sequence length="45" mass="5085">MRTAKGRTTRRPDQSGSINPGKPMSRHSEHADILRQRATPSKRTI</sequence>
<evidence type="ECO:0000313" key="2">
    <source>
        <dbReference type="EMBL" id="MBP1892020.1"/>
    </source>
</evidence>
<dbReference type="Proteomes" id="UP000706926">
    <property type="component" value="Unassembled WGS sequence"/>
</dbReference>
<organism evidence="2 3">
    <name type="scientific">Paenibacillus lactis</name>
    <dbReference type="NCBI Taxonomy" id="228574"/>
    <lineage>
        <taxon>Bacteria</taxon>
        <taxon>Bacillati</taxon>
        <taxon>Bacillota</taxon>
        <taxon>Bacilli</taxon>
        <taxon>Bacillales</taxon>
        <taxon>Paenibacillaceae</taxon>
        <taxon>Paenibacillus</taxon>
    </lineage>
</organism>
<evidence type="ECO:0000256" key="1">
    <source>
        <dbReference type="SAM" id="MobiDB-lite"/>
    </source>
</evidence>
<accession>A0ABS4F6Y3</accession>
<reference evidence="2 3" key="1">
    <citation type="submission" date="2021-03" db="EMBL/GenBank/DDBJ databases">
        <title>Genomic Encyclopedia of Type Strains, Phase IV (KMG-IV): sequencing the most valuable type-strain genomes for metagenomic binning, comparative biology and taxonomic classification.</title>
        <authorList>
            <person name="Goeker M."/>
        </authorList>
    </citation>
    <scope>NUCLEOTIDE SEQUENCE [LARGE SCALE GENOMIC DNA]</scope>
    <source>
        <strain evidence="2 3">DSM 15596</strain>
    </source>
</reference>
<protein>
    <submittedName>
        <fullName evidence="2">Uncharacterized protein</fullName>
    </submittedName>
</protein>
<dbReference type="RefSeq" id="WP_186332929.1">
    <property type="nucleotide sequence ID" value="NZ_BOSA01000001.1"/>
</dbReference>
<name>A0ABS4F6Y3_9BACL</name>